<dbReference type="Pfam" id="PF11860">
    <property type="entry name" value="Muramidase"/>
    <property type="match status" value="1"/>
</dbReference>
<proteinExistence type="predicted"/>
<dbReference type="InterPro" id="IPR024408">
    <property type="entry name" value="Muramidase"/>
</dbReference>
<evidence type="ECO:0000313" key="2">
    <source>
        <dbReference type="EMBL" id="SDO39014.1"/>
    </source>
</evidence>
<accession>A0A1H0J5Q2</accession>
<organism evidence="2 3">
    <name type="scientific">Aureimonas jatrophae</name>
    <dbReference type="NCBI Taxonomy" id="1166073"/>
    <lineage>
        <taxon>Bacteria</taxon>
        <taxon>Pseudomonadati</taxon>
        <taxon>Pseudomonadota</taxon>
        <taxon>Alphaproteobacteria</taxon>
        <taxon>Hyphomicrobiales</taxon>
        <taxon>Aurantimonadaceae</taxon>
        <taxon>Aureimonas</taxon>
    </lineage>
</organism>
<name>A0A1H0J5Q2_9HYPH</name>
<keyword evidence="3" id="KW-1185">Reference proteome</keyword>
<protein>
    <recommendedName>
        <fullName evidence="1">N-acetylmuramidase domain-containing protein</fullName>
    </recommendedName>
</protein>
<reference evidence="2 3" key="1">
    <citation type="submission" date="2016-10" db="EMBL/GenBank/DDBJ databases">
        <authorList>
            <person name="de Groot N.N."/>
        </authorList>
    </citation>
    <scope>NUCLEOTIDE SEQUENCE [LARGE SCALE GENOMIC DNA]</scope>
    <source>
        <strain evidence="3">L7-484,KACC 16230,DSM 25025</strain>
    </source>
</reference>
<dbReference type="AlphaFoldDB" id="A0A1H0J5Q2"/>
<dbReference type="EMBL" id="FNIT01000006">
    <property type="protein sequence ID" value="SDO39014.1"/>
    <property type="molecule type" value="Genomic_DNA"/>
</dbReference>
<gene>
    <name evidence="2" type="ORF">SAMN05192530_10611</name>
</gene>
<dbReference type="OrthoDB" id="3078754at2"/>
<evidence type="ECO:0000313" key="3">
    <source>
        <dbReference type="Proteomes" id="UP000198793"/>
    </source>
</evidence>
<dbReference type="STRING" id="1166073.SAMN05192530_10611"/>
<dbReference type="Proteomes" id="UP000198793">
    <property type="component" value="Unassembled WGS sequence"/>
</dbReference>
<dbReference type="RefSeq" id="WP_090674171.1">
    <property type="nucleotide sequence ID" value="NZ_FNIT01000006.1"/>
</dbReference>
<sequence>MGQITQRVLDAARSVEKGEGVAAEALVAVALVETDGRSLAAVGDRFEPLIRFEGHYFDRLLSGRPREIARLAGLAHPKAGRVRNPAAQEARWRLLDRAIAIQREAAFASVSWGLGQVMGAHWQALGFASAEAMATCARASIAGQLQLVARFLKLGRLDALLARGDTTSFARRYNGPNFRRNRYDTKIAAAWSEAKAALAHPFAADVSPKGVP</sequence>
<evidence type="ECO:0000259" key="1">
    <source>
        <dbReference type="Pfam" id="PF11860"/>
    </source>
</evidence>
<feature type="domain" description="N-acetylmuramidase" evidence="1">
    <location>
        <begin position="23"/>
        <end position="193"/>
    </location>
</feature>